<evidence type="ECO:0000313" key="1">
    <source>
        <dbReference type="EMBL" id="CAG6584266.1"/>
    </source>
</evidence>
<proteinExistence type="predicted"/>
<dbReference type="EMBL" id="HBUE01313115">
    <property type="protein sequence ID" value="CAG6584266.1"/>
    <property type="molecule type" value="Transcribed_RNA"/>
</dbReference>
<dbReference type="EMBL" id="HBUE01206811">
    <property type="protein sequence ID" value="CAG6532397.1"/>
    <property type="molecule type" value="Transcribed_RNA"/>
</dbReference>
<dbReference type="EMBL" id="HBUE01313117">
    <property type="protein sequence ID" value="CAG6584269.1"/>
    <property type="molecule type" value="Transcribed_RNA"/>
</dbReference>
<reference evidence="1" key="1">
    <citation type="submission" date="2021-05" db="EMBL/GenBank/DDBJ databases">
        <authorList>
            <person name="Alioto T."/>
            <person name="Alioto T."/>
            <person name="Gomez Garrido J."/>
        </authorList>
    </citation>
    <scope>NUCLEOTIDE SEQUENCE</scope>
</reference>
<organism evidence="1">
    <name type="scientific">Culex pipiens</name>
    <name type="common">House mosquito</name>
    <dbReference type="NCBI Taxonomy" id="7175"/>
    <lineage>
        <taxon>Eukaryota</taxon>
        <taxon>Metazoa</taxon>
        <taxon>Ecdysozoa</taxon>
        <taxon>Arthropoda</taxon>
        <taxon>Hexapoda</taxon>
        <taxon>Insecta</taxon>
        <taxon>Pterygota</taxon>
        <taxon>Neoptera</taxon>
        <taxon>Endopterygota</taxon>
        <taxon>Diptera</taxon>
        <taxon>Nematocera</taxon>
        <taxon>Culicoidea</taxon>
        <taxon>Culicidae</taxon>
        <taxon>Culicinae</taxon>
        <taxon>Culicini</taxon>
        <taxon>Culex</taxon>
        <taxon>Culex</taxon>
    </lineage>
</organism>
<protein>
    <submittedName>
        <fullName evidence="1">(northern house mosquito) hypothetical protein</fullName>
    </submittedName>
</protein>
<dbReference type="AlphaFoldDB" id="A0A8D8KBJ8"/>
<sequence length="140" mass="16389">MSNSLRECNLTVLPEREEKKNNPSSALFVRSEVRSSEESRWEVWQQQQQQKWCRDGSRIFSPILVPVPGGRELVCCVCVCERAWRSGRCRNRVCRRRNGEGVVKKSAEKVVFFLPSSRCCFSDLRGIAFLWFRSVREEEK</sequence>
<dbReference type="EMBL" id="HBUE01206809">
    <property type="protein sequence ID" value="CAG6532394.1"/>
    <property type="molecule type" value="Transcribed_RNA"/>
</dbReference>
<name>A0A8D8KBJ8_CULPI</name>
<accession>A0A8D8KBJ8</accession>